<evidence type="ECO:0000256" key="2">
    <source>
        <dbReference type="ARBA" id="ARBA00022786"/>
    </source>
</evidence>
<organism evidence="5 6">
    <name type="scientific">Emydomyces testavorans</name>
    <dbReference type="NCBI Taxonomy" id="2070801"/>
    <lineage>
        <taxon>Eukaryota</taxon>
        <taxon>Fungi</taxon>
        <taxon>Dikarya</taxon>
        <taxon>Ascomycota</taxon>
        <taxon>Pezizomycotina</taxon>
        <taxon>Eurotiomycetes</taxon>
        <taxon>Eurotiomycetidae</taxon>
        <taxon>Onygenales</taxon>
        <taxon>Nannizziopsiaceae</taxon>
        <taxon>Emydomyces</taxon>
    </lineage>
</organism>
<feature type="region of interest" description="Disordered" evidence="3">
    <location>
        <begin position="341"/>
        <end position="372"/>
    </location>
</feature>
<evidence type="ECO:0000259" key="4">
    <source>
        <dbReference type="PROSITE" id="PS50181"/>
    </source>
</evidence>
<feature type="compositionally biased region" description="Basic and acidic residues" evidence="3">
    <location>
        <begin position="8"/>
        <end position="21"/>
    </location>
</feature>
<dbReference type="Pfam" id="PF12937">
    <property type="entry name" value="F-box-like"/>
    <property type="match status" value="1"/>
</dbReference>
<dbReference type="InterPro" id="IPR036047">
    <property type="entry name" value="F-box-like_dom_sf"/>
</dbReference>
<accession>A0AAF0IK87</accession>
<evidence type="ECO:0000313" key="6">
    <source>
        <dbReference type="Proteomes" id="UP001219355"/>
    </source>
</evidence>
<name>A0AAF0IK87_9EURO</name>
<dbReference type="InterPro" id="IPR001810">
    <property type="entry name" value="F-box_dom"/>
</dbReference>
<dbReference type="SMART" id="SM00256">
    <property type="entry name" value="FBOX"/>
    <property type="match status" value="1"/>
</dbReference>
<dbReference type="SUPFAM" id="SSF81383">
    <property type="entry name" value="F-box domain"/>
    <property type="match status" value="1"/>
</dbReference>
<feature type="region of interest" description="Disordered" evidence="3">
    <location>
        <begin position="1"/>
        <end position="21"/>
    </location>
</feature>
<proteinExistence type="predicted"/>
<reference evidence="5" key="1">
    <citation type="submission" date="2023-03" db="EMBL/GenBank/DDBJ databases">
        <title>Emydomyces testavorans Genome Sequence.</title>
        <authorList>
            <person name="Hoyer L."/>
        </authorList>
    </citation>
    <scope>NUCLEOTIDE SEQUENCE</scope>
    <source>
        <strain evidence="5">16-2883</strain>
    </source>
</reference>
<dbReference type="Proteomes" id="UP001219355">
    <property type="component" value="Chromosome 3"/>
</dbReference>
<keyword evidence="2" id="KW-0833">Ubl conjugation pathway</keyword>
<evidence type="ECO:0000256" key="1">
    <source>
        <dbReference type="ARBA" id="ARBA00004906"/>
    </source>
</evidence>
<evidence type="ECO:0000256" key="3">
    <source>
        <dbReference type="SAM" id="MobiDB-lite"/>
    </source>
</evidence>
<sequence>MEPNVSSERSRADHDQFAGVDNKAEAGETVTETHIPPLLSLPSELLYHILSYLPSLDLASVSGTCHFLREHAISEHLWSALVNSNLPTPLHSPAPFESYRSLYVAHHPLWFLVRNKIWFSDVKDMGKAILVRYNASRGRIEGYRIVARHTFRHSQIWPKDPDVLINSFDPRVSLWIDDPVIMLDKGVASASRLNGGRRPMEMRMPMELESQRVFSSFIFCKKLFSEENACSSKVKWPPLSIPADERVDIAYGNLESFAFTDKTIGLSEISEAGFRLRRWIQFGGNLAAFDAGTVVDGISTYATLSPELYTPTKEKPYRGIWVGDYSGHGSEFLLIYQPDQKSSASSHPNTGTEDESSTSSCQADDSLESATENVPHASLEAIKLTGDPNVPRGQISFLANDLGPDGTIRVADEEVFQGAQVVRSQGHVAARNFTRGKQKPLFDLC</sequence>
<dbReference type="EMBL" id="CP120629">
    <property type="protein sequence ID" value="WEW59667.1"/>
    <property type="molecule type" value="Genomic_DNA"/>
</dbReference>
<dbReference type="Gene3D" id="1.20.1280.50">
    <property type="match status" value="1"/>
</dbReference>
<dbReference type="Pfam" id="PF12014">
    <property type="entry name" value="Cyclin_D1_bind"/>
    <property type="match status" value="1"/>
</dbReference>
<dbReference type="InterPro" id="IPR045048">
    <property type="entry name" value="FBXO31/39"/>
</dbReference>
<dbReference type="AlphaFoldDB" id="A0AAF0IK87"/>
<evidence type="ECO:0000313" key="5">
    <source>
        <dbReference type="EMBL" id="WEW59667.1"/>
    </source>
</evidence>
<keyword evidence="6" id="KW-1185">Reference proteome</keyword>
<feature type="domain" description="F-box" evidence="4">
    <location>
        <begin position="35"/>
        <end position="81"/>
    </location>
</feature>
<comment type="pathway">
    <text evidence="1">Protein modification; protein ubiquitination.</text>
</comment>
<gene>
    <name evidence="5" type="ORF">PRK78_005146</name>
</gene>
<dbReference type="PANTHER" id="PTHR10706:SF130">
    <property type="entry name" value="F-BOX ONLY PROTEIN 31"/>
    <property type="match status" value="1"/>
</dbReference>
<dbReference type="PROSITE" id="PS50181">
    <property type="entry name" value="FBOX"/>
    <property type="match status" value="1"/>
</dbReference>
<protein>
    <recommendedName>
        <fullName evidence="4">F-box domain-containing protein</fullName>
    </recommendedName>
</protein>
<dbReference type="PANTHER" id="PTHR10706">
    <property type="entry name" value="F-BOX FAMILY PROTEIN"/>
    <property type="match status" value="1"/>
</dbReference>